<organism evidence="7 8">
    <name type="scientific">Sarocladium strictum</name>
    <name type="common">Black bundle disease fungus</name>
    <name type="synonym">Acremonium strictum</name>
    <dbReference type="NCBI Taxonomy" id="5046"/>
    <lineage>
        <taxon>Eukaryota</taxon>
        <taxon>Fungi</taxon>
        <taxon>Dikarya</taxon>
        <taxon>Ascomycota</taxon>
        <taxon>Pezizomycotina</taxon>
        <taxon>Sordariomycetes</taxon>
        <taxon>Hypocreomycetidae</taxon>
        <taxon>Hypocreales</taxon>
        <taxon>Sarocladiaceae</taxon>
        <taxon>Sarocladium</taxon>
    </lineage>
</organism>
<comment type="cofactor">
    <cofactor evidence="5">
        <name>heme</name>
        <dbReference type="ChEBI" id="CHEBI:30413"/>
    </cofactor>
</comment>
<dbReference type="Gene3D" id="1.10.630.10">
    <property type="entry name" value="Cytochrome P450"/>
    <property type="match status" value="1"/>
</dbReference>
<dbReference type="GO" id="GO:0016705">
    <property type="term" value="F:oxidoreductase activity, acting on paired donors, with incorporation or reduction of molecular oxygen"/>
    <property type="evidence" value="ECO:0007669"/>
    <property type="project" value="InterPro"/>
</dbReference>
<comment type="similarity">
    <text evidence="1">Belongs to the cytochrome P450 family.</text>
</comment>
<evidence type="ECO:0008006" key="9">
    <source>
        <dbReference type="Google" id="ProtNLM"/>
    </source>
</evidence>
<dbReference type="GO" id="GO:0005506">
    <property type="term" value="F:iron ion binding"/>
    <property type="evidence" value="ECO:0007669"/>
    <property type="project" value="InterPro"/>
</dbReference>
<dbReference type="PANTHER" id="PTHR24304:SF2">
    <property type="entry name" value="24-HYDROXYCHOLESTEROL 7-ALPHA-HYDROXYLASE"/>
    <property type="match status" value="1"/>
</dbReference>
<evidence type="ECO:0000256" key="4">
    <source>
        <dbReference type="ARBA" id="ARBA00023004"/>
    </source>
</evidence>
<keyword evidence="3 5" id="KW-0479">Metal-binding</keyword>
<feature type="region of interest" description="Disordered" evidence="6">
    <location>
        <begin position="464"/>
        <end position="498"/>
    </location>
</feature>
<proteinExistence type="inferred from homology"/>
<accession>A0AA39L5W3</accession>
<dbReference type="GO" id="GO:0020037">
    <property type="term" value="F:heme binding"/>
    <property type="evidence" value="ECO:0007669"/>
    <property type="project" value="InterPro"/>
</dbReference>
<reference evidence="7" key="1">
    <citation type="submission" date="2022-10" db="EMBL/GenBank/DDBJ databases">
        <title>Determination and structural analysis of whole genome sequence of Sarocladium strictum F4-1.</title>
        <authorList>
            <person name="Hu L."/>
            <person name="Jiang Y."/>
        </authorList>
    </citation>
    <scope>NUCLEOTIDE SEQUENCE</scope>
    <source>
        <strain evidence="7">F4-1</strain>
    </source>
</reference>
<dbReference type="InterPro" id="IPR002401">
    <property type="entry name" value="Cyt_P450_E_grp-I"/>
</dbReference>
<evidence type="ECO:0000256" key="5">
    <source>
        <dbReference type="PIRSR" id="PIRSR602401-1"/>
    </source>
</evidence>
<feature type="compositionally biased region" description="Low complexity" evidence="6">
    <location>
        <begin position="468"/>
        <end position="485"/>
    </location>
</feature>
<evidence type="ECO:0000256" key="6">
    <source>
        <dbReference type="SAM" id="MobiDB-lite"/>
    </source>
</evidence>
<evidence type="ECO:0000313" key="7">
    <source>
        <dbReference type="EMBL" id="KAK0385681.1"/>
    </source>
</evidence>
<sequence length="581" mass="64316">MTAAAAGLLSQLASVQTCLSLGLVTLIYVAIRARSSSPAPSASGKLPPSLPFSWPLVGHLPEFLWDAEKLLGKATSYFGPTVPIRFRLLNRNVCMLNGPSNIAALFKSTRFISSEEWLVQVLVKTFGVDPADAKFYLNDNTGIGVHPQTGSNNVLPEHRIFHLVYRSVHDGLSGARLEGMQNQVIRNLSKQLSDVQADEDSWTAIPDLYDSFIRKMCFTAAATSLCGSRIFQVVPTLEEDFWHFDKQLPKLFKELPPWLAPTAYRARDVMKRNLAKWHAHGHSQTDLLRPQDDNAQWDEVWGSSLMRARHSFFPKMPLSAESVAADDLGLLWAATANAIPAIGWMVLEILQRPSLLERVRAEIAPCITGNVFDPDSFEVDVDRLCEQTLLQSIYAEVLRVHNGTVIARFPKIHDFSIGGWNLPKDEVVMISTYNTARATTVWNEGSRSDPHPLDEFWPERFVVDPKNPSSGPTKAATAAAQQSAAGQGGNGSPSAPTFSLHGTEGSWVPYGGGSRMCPGRHFAKKELLLSTSMLLTAFDFELAPREGWIRDDTNYFMFGVMHPKGPIPARIRRRRQASAVV</sequence>
<dbReference type="SUPFAM" id="SSF48264">
    <property type="entry name" value="Cytochrome P450"/>
    <property type="match status" value="1"/>
</dbReference>
<keyword evidence="4 5" id="KW-0408">Iron</keyword>
<dbReference type="Pfam" id="PF00067">
    <property type="entry name" value="p450"/>
    <property type="match status" value="1"/>
</dbReference>
<dbReference type="Proteomes" id="UP001175261">
    <property type="component" value="Unassembled WGS sequence"/>
</dbReference>
<keyword evidence="8" id="KW-1185">Reference proteome</keyword>
<protein>
    <recommendedName>
        <fullName evidence="9">Cytochrome P450</fullName>
    </recommendedName>
</protein>
<evidence type="ECO:0000256" key="2">
    <source>
        <dbReference type="ARBA" id="ARBA00022617"/>
    </source>
</evidence>
<evidence type="ECO:0000256" key="1">
    <source>
        <dbReference type="ARBA" id="ARBA00010617"/>
    </source>
</evidence>
<dbReference type="GO" id="GO:0008395">
    <property type="term" value="F:steroid hydroxylase activity"/>
    <property type="evidence" value="ECO:0007669"/>
    <property type="project" value="TreeGrafter"/>
</dbReference>
<dbReference type="EMBL" id="JAPDFR010000006">
    <property type="protein sequence ID" value="KAK0385681.1"/>
    <property type="molecule type" value="Genomic_DNA"/>
</dbReference>
<evidence type="ECO:0000256" key="3">
    <source>
        <dbReference type="ARBA" id="ARBA00022723"/>
    </source>
</evidence>
<dbReference type="AlphaFoldDB" id="A0AA39L5W3"/>
<keyword evidence="2 5" id="KW-0349">Heme</keyword>
<dbReference type="InterPro" id="IPR050529">
    <property type="entry name" value="CYP450_sterol_14alpha_dmase"/>
</dbReference>
<dbReference type="InterPro" id="IPR001128">
    <property type="entry name" value="Cyt_P450"/>
</dbReference>
<dbReference type="PRINTS" id="PR00463">
    <property type="entry name" value="EP450I"/>
</dbReference>
<gene>
    <name evidence="7" type="ORF">NLU13_6858</name>
</gene>
<comment type="caution">
    <text evidence="7">The sequence shown here is derived from an EMBL/GenBank/DDBJ whole genome shotgun (WGS) entry which is preliminary data.</text>
</comment>
<dbReference type="InterPro" id="IPR036396">
    <property type="entry name" value="Cyt_P450_sf"/>
</dbReference>
<name>A0AA39L5W3_SARSR</name>
<evidence type="ECO:0000313" key="8">
    <source>
        <dbReference type="Proteomes" id="UP001175261"/>
    </source>
</evidence>
<dbReference type="PANTHER" id="PTHR24304">
    <property type="entry name" value="CYTOCHROME P450 FAMILY 7"/>
    <property type="match status" value="1"/>
</dbReference>
<feature type="binding site" description="axial binding residue" evidence="5">
    <location>
        <position position="517"/>
    </location>
    <ligand>
        <name>heme</name>
        <dbReference type="ChEBI" id="CHEBI:30413"/>
    </ligand>
    <ligandPart>
        <name>Fe</name>
        <dbReference type="ChEBI" id="CHEBI:18248"/>
    </ligandPart>
</feature>
<dbReference type="CDD" id="cd11040">
    <property type="entry name" value="CYP7_CYP8-like"/>
    <property type="match status" value="1"/>
</dbReference>